<proteinExistence type="predicted"/>
<dbReference type="InterPro" id="IPR050954">
    <property type="entry name" value="ET_IronSulfur_Cluster-Binding"/>
</dbReference>
<reference evidence="6" key="1">
    <citation type="submission" date="2022-03" db="EMBL/GenBank/DDBJ databases">
        <title>Identification of a novel bacterium isolated from mangrove sediments.</title>
        <authorList>
            <person name="Pan X."/>
        </authorList>
    </citation>
    <scope>NUCLEOTIDE SEQUENCE</scope>
    <source>
        <strain evidence="6">B2580</strain>
    </source>
</reference>
<evidence type="ECO:0000313" key="7">
    <source>
        <dbReference type="Proteomes" id="UP001162880"/>
    </source>
</evidence>
<dbReference type="SUPFAM" id="SSF54862">
    <property type="entry name" value="4Fe-4S ferredoxins"/>
    <property type="match status" value="1"/>
</dbReference>
<dbReference type="PANTHER" id="PTHR43177:SF3">
    <property type="entry name" value="PROTEIN NRFC HOMOLOG"/>
    <property type="match status" value="1"/>
</dbReference>
<evidence type="ECO:0000256" key="1">
    <source>
        <dbReference type="ARBA" id="ARBA00022485"/>
    </source>
</evidence>
<dbReference type="EMBL" id="JALHLE010000042">
    <property type="protein sequence ID" value="MCJ2180760.1"/>
    <property type="molecule type" value="Genomic_DNA"/>
</dbReference>
<evidence type="ECO:0000256" key="2">
    <source>
        <dbReference type="ARBA" id="ARBA00022723"/>
    </source>
</evidence>
<organism evidence="6 7">
    <name type="scientific">Novosphingobium album</name>
    <name type="common">ex Hu et al. 2023</name>
    <dbReference type="NCBI Taxonomy" id="2930093"/>
    <lineage>
        <taxon>Bacteria</taxon>
        <taxon>Pseudomonadati</taxon>
        <taxon>Pseudomonadota</taxon>
        <taxon>Alphaproteobacteria</taxon>
        <taxon>Sphingomonadales</taxon>
        <taxon>Sphingomonadaceae</taxon>
        <taxon>Novosphingobium</taxon>
    </lineage>
</organism>
<dbReference type="Proteomes" id="UP001162880">
    <property type="component" value="Unassembled WGS sequence"/>
</dbReference>
<evidence type="ECO:0000313" key="6">
    <source>
        <dbReference type="EMBL" id="MCJ2180760.1"/>
    </source>
</evidence>
<gene>
    <name evidence="6" type="ORF">MTR64_19490</name>
</gene>
<keyword evidence="7" id="KW-1185">Reference proteome</keyword>
<dbReference type="Pfam" id="PF13247">
    <property type="entry name" value="Fer4_11"/>
    <property type="match status" value="1"/>
</dbReference>
<protein>
    <recommendedName>
        <fullName evidence="5">4Fe-4S ferredoxin-type domain-containing protein</fullName>
    </recommendedName>
</protein>
<keyword evidence="3" id="KW-0408">Iron</keyword>
<dbReference type="PANTHER" id="PTHR43177">
    <property type="entry name" value="PROTEIN NRFC"/>
    <property type="match status" value="1"/>
</dbReference>
<keyword evidence="4" id="KW-0411">Iron-sulfur</keyword>
<keyword evidence="2" id="KW-0479">Metal-binding</keyword>
<dbReference type="InterPro" id="IPR013783">
    <property type="entry name" value="Ig-like_fold"/>
</dbReference>
<keyword evidence="1" id="KW-0004">4Fe-4S</keyword>
<sequence length="281" mass="31490">MTKWNLIFDVARCNSCNNCVLATKDEYLFNRFDGYSEPAPRLGDLWLTLQRKERGKAPMMDVSHYITTCQQCDNAPCISERSKGVITKRADGIVTIDPAAANGRKDLVETCPYGQIFWNEELQVPQKWSFDAHLIDAGRKEPRCVTACPTRAIEAVKLDDAKMAALASDQDLQQLNPELGTKPRIWYRNFDRVTANFLGGTVVRVRDGIEDNVEGVEVRLAVNGEVHASCRTDIYGDFRFDQLPAPIEGSLQVLADDGRLLAALDFQITESRYLGIIEIDA</sequence>
<evidence type="ECO:0000259" key="5">
    <source>
        <dbReference type="Pfam" id="PF13247"/>
    </source>
</evidence>
<evidence type="ECO:0000256" key="3">
    <source>
        <dbReference type="ARBA" id="ARBA00023004"/>
    </source>
</evidence>
<comment type="caution">
    <text evidence="6">The sequence shown here is derived from an EMBL/GenBank/DDBJ whole genome shotgun (WGS) entry which is preliminary data.</text>
</comment>
<name>A0ABT0B6S8_9SPHN</name>
<dbReference type="RefSeq" id="WP_243996208.1">
    <property type="nucleotide sequence ID" value="NZ_JALHLE010000042.1"/>
</dbReference>
<dbReference type="Gene3D" id="3.30.70.20">
    <property type="match status" value="2"/>
</dbReference>
<feature type="domain" description="4Fe-4S ferredoxin-type" evidence="5">
    <location>
        <begin position="67"/>
        <end position="154"/>
    </location>
</feature>
<accession>A0ABT0B6S8</accession>
<dbReference type="InterPro" id="IPR017896">
    <property type="entry name" value="4Fe4S_Fe-S-bd"/>
</dbReference>
<dbReference type="Gene3D" id="2.60.40.10">
    <property type="entry name" value="Immunoglobulins"/>
    <property type="match status" value="1"/>
</dbReference>
<evidence type="ECO:0000256" key="4">
    <source>
        <dbReference type="ARBA" id="ARBA00023014"/>
    </source>
</evidence>